<evidence type="ECO:0000313" key="2">
    <source>
        <dbReference type="Proteomes" id="UP000232164"/>
    </source>
</evidence>
<reference evidence="1 2" key="1">
    <citation type="submission" date="2017-11" db="EMBL/GenBank/DDBJ databases">
        <authorList>
            <person name="Han C.G."/>
        </authorList>
    </citation>
    <scope>NUCLEOTIDE SEQUENCE [LARGE SCALE GENOMIC DNA]</scope>
    <source>
        <strain evidence="1 2">HCNT1</strain>
    </source>
</reference>
<dbReference type="EMBL" id="PIQN01000025">
    <property type="protein sequence ID" value="PKA39943.1"/>
    <property type="molecule type" value="Genomic_DNA"/>
</dbReference>
<accession>A0A2N0D1E7</accession>
<dbReference type="Pfam" id="PF05159">
    <property type="entry name" value="Capsule_synth"/>
    <property type="match status" value="1"/>
</dbReference>
<proteinExistence type="predicted"/>
<evidence type="ECO:0000313" key="1">
    <source>
        <dbReference type="EMBL" id="PKA39943.1"/>
    </source>
</evidence>
<dbReference type="GO" id="GO:0000271">
    <property type="term" value="P:polysaccharide biosynthetic process"/>
    <property type="evidence" value="ECO:0007669"/>
    <property type="project" value="InterPro"/>
</dbReference>
<reference evidence="1 2" key="2">
    <citation type="submission" date="2017-12" db="EMBL/GenBank/DDBJ databases">
        <title>Genome sequence of Rhizobium sullae HCNT1 isolated from Sulla coronaria nodules and featuring peculiar denitrification phenotypes.</title>
        <authorList>
            <person name="De Diego-Diaz B."/>
            <person name="Treu L."/>
            <person name="Campanaro S."/>
            <person name="Da Silva Duarte V."/>
            <person name="Basaglia M."/>
            <person name="Favaro L."/>
            <person name="Casella S."/>
            <person name="Squartini A."/>
        </authorList>
    </citation>
    <scope>NUCLEOTIDE SEQUENCE [LARGE SCALE GENOMIC DNA]</scope>
    <source>
        <strain evidence="1 2">HCNT1</strain>
    </source>
</reference>
<protein>
    <submittedName>
        <fullName evidence="1">Capsular biosynthesis protein</fullName>
    </submittedName>
</protein>
<comment type="caution">
    <text evidence="1">The sequence shown here is derived from an EMBL/GenBank/DDBJ whole genome shotgun (WGS) entry which is preliminary data.</text>
</comment>
<sequence>MIVPVRSEEKAKRVFLFLQGPSSILYCRIADRLEAAGCACVRVNLNSGDWLFWRRRGAVNYRGPVAAWPGYVRQLMADRKITDLIVHGEERPYHRAAIAEARAMGVSVYAIEMGHLRPDWVTIEREGLSSNSRFPVDPDHILAAAKGLPEPDWNRRYSHTFLSEAIADLLYYLPTVFFSLFYPHYRRHGLFHPLAEYAGWLRRLAMGRGRGRKANFEVRRLSSGAAAFFVYPLQIETDYQLRAHSPFRSQRDAIRYILRSFAEHAPEDTQLVVKIHPLDNGLIDWDDYVNSTARSLGVSGRVQVIDGGDLSALISTCLGMVTVNSTAALSASQAGKPVKTLGVTIYDIEGLTDPKSIDLFWQDPQPPSAELLEAFMRLLAASVQVRGNFYSKEGAEAAAESIASRLLARNVNEPGAYVERPIRKHPMKIDVP</sequence>
<organism evidence="1 2">
    <name type="scientific">Rhizobium sullae</name>
    <name type="common">Rhizobium hedysari</name>
    <dbReference type="NCBI Taxonomy" id="50338"/>
    <lineage>
        <taxon>Bacteria</taxon>
        <taxon>Pseudomonadati</taxon>
        <taxon>Pseudomonadota</taxon>
        <taxon>Alphaproteobacteria</taxon>
        <taxon>Hyphomicrobiales</taxon>
        <taxon>Rhizobiaceae</taxon>
        <taxon>Rhizobium/Agrobacterium group</taxon>
        <taxon>Rhizobium</taxon>
    </lineage>
</organism>
<dbReference type="RefSeq" id="WP_100772876.1">
    <property type="nucleotide sequence ID" value="NZ_PIQN01000025.1"/>
</dbReference>
<dbReference type="STRING" id="1041146.GCA_000427985_04360"/>
<dbReference type="InterPro" id="IPR007833">
    <property type="entry name" value="Capsule_polysaccharide_synth"/>
</dbReference>
<gene>
    <name evidence="1" type="ORF">CWR43_30200</name>
</gene>
<dbReference type="GO" id="GO:0015774">
    <property type="term" value="P:polysaccharide transport"/>
    <property type="evidence" value="ECO:0007669"/>
    <property type="project" value="InterPro"/>
</dbReference>
<name>A0A2N0D1E7_RHISU</name>
<dbReference type="CDD" id="cd16441">
    <property type="entry name" value="beta_Kdo_transferase_KpsS"/>
    <property type="match status" value="1"/>
</dbReference>
<dbReference type="AlphaFoldDB" id="A0A2N0D1E7"/>
<dbReference type="Proteomes" id="UP000232164">
    <property type="component" value="Unassembled WGS sequence"/>
</dbReference>